<feature type="compositionally biased region" description="Polar residues" evidence="1">
    <location>
        <begin position="1"/>
        <end position="11"/>
    </location>
</feature>
<feature type="region of interest" description="Disordered" evidence="1">
    <location>
        <begin position="1"/>
        <end position="22"/>
    </location>
</feature>
<evidence type="ECO:0000256" key="1">
    <source>
        <dbReference type="SAM" id="MobiDB-lite"/>
    </source>
</evidence>
<dbReference type="Proteomes" id="UP001341840">
    <property type="component" value="Unassembled WGS sequence"/>
</dbReference>
<gene>
    <name evidence="2" type="ORF">PIB30_028103</name>
</gene>
<reference evidence="2 3" key="1">
    <citation type="journal article" date="2023" name="Plants (Basel)">
        <title>Bridging the Gap: Combining Genomics and Transcriptomics Approaches to Understand Stylosanthes scabra, an Orphan Legume from the Brazilian Caatinga.</title>
        <authorList>
            <person name="Ferreira-Neto J.R.C."/>
            <person name="da Silva M.D."/>
            <person name="Binneck E."/>
            <person name="de Melo N.F."/>
            <person name="da Silva R.H."/>
            <person name="de Melo A.L.T.M."/>
            <person name="Pandolfi V."/>
            <person name="Bustamante F.O."/>
            <person name="Brasileiro-Vidal A.C."/>
            <person name="Benko-Iseppon A.M."/>
        </authorList>
    </citation>
    <scope>NUCLEOTIDE SEQUENCE [LARGE SCALE GENOMIC DNA]</scope>
    <source>
        <tissue evidence="2">Leaves</tissue>
    </source>
</reference>
<evidence type="ECO:0000313" key="3">
    <source>
        <dbReference type="Proteomes" id="UP001341840"/>
    </source>
</evidence>
<name>A0ABU6TAK8_9FABA</name>
<evidence type="ECO:0000313" key="2">
    <source>
        <dbReference type="EMBL" id="MED6145742.1"/>
    </source>
</evidence>
<feature type="region of interest" description="Disordered" evidence="1">
    <location>
        <begin position="50"/>
        <end position="71"/>
    </location>
</feature>
<comment type="caution">
    <text evidence="2">The sequence shown here is derived from an EMBL/GenBank/DDBJ whole genome shotgun (WGS) entry which is preliminary data.</text>
</comment>
<protein>
    <submittedName>
        <fullName evidence="2">Uncharacterized protein</fullName>
    </submittedName>
</protein>
<accession>A0ABU6TAK8</accession>
<organism evidence="2 3">
    <name type="scientific">Stylosanthes scabra</name>
    <dbReference type="NCBI Taxonomy" id="79078"/>
    <lineage>
        <taxon>Eukaryota</taxon>
        <taxon>Viridiplantae</taxon>
        <taxon>Streptophyta</taxon>
        <taxon>Embryophyta</taxon>
        <taxon>Tracheophyta</taxon>
        <taxon>Spermatophyta</taxon>
        <taxon>Magnoliopsida</taxon>
        <taxon>eudicotyledons</taxon>
        <taxon>Gunneridae</taxon>
        <taxon>Pentapetalae</taxon>
        <taxon>rosids</taxon>
        <taxon>fabids</taxon>
        <taxon>Fabales</taxon>
        <taxon>Fabaceae</taxon>
        <taxon>Papilionoideae</taxon>
        <taxon>50 kb inversion clade</taxon>
        <taxon>dalbergioids sensu lato</taxon>
        <taxon>Dalbergieae</taxon>
        <taxon>Pterocarpus clade</taxon>
        <taxon>Stylosanthes</taxon>
    </lineage>
</organism>
<proteinExistence type="predicted"/>
<keyword evidence="3" id="KW-1185">Reference proteome</keyword>
<dbReference type="EMBL" id="JASCZI010090731">
    <property type="protein sequence ID" value="MED6145742.1"/>
    <property type="molecule type" value="Genomic_DNA"/>
</dbReference>
<sequence>MGSFGNNNTSWIPLGSKASENPQLSATEAAIHVIRDTESIKTTQLCNNRDRETKEEWREEGQTNTHSAEEQFHTRMRVKPEQLTTGYRLFYHSNHRKEWQKQNVKLQGKGSTTSFTVMKIYHSRR</sequence>